<dbReference type="Gene3D" id="3.40.50.150">
    <property type="entry name" value="Vaccinia Virus protein VP39"/>
    <property type="match status" value="1"/>
</dbReference>
<name>A0AAN6LWW6_9PLEO</name>
<comment type="caution">
    <text evidence="1">The sequence shown here is derived from an EMBL/GenBank/DDBJ whole genome shotgun (WGS) entry which is preliminary data.</text>
</comment>
<gene>
    <name evidence="1" type="ORF">GRF29_103g1570133</name>
</gene>
<dbReference type="InterPro" id="IPR029063">
    <property type="entry name" value="SAM-dependent_MTases_sf"/>
</dbReference>
<dbReference type="PANTHER" id="PTHR14614">
    <property type="entry name" value="HEPATOCELLULAR CARCINOMA-ASSOCIATED ANTIGEN"/>
    <property type="match status" value="1"/>
</dbReference>
<evidence type="ECO:0000313" key="1">
    <source>
        <dbReference type="EMBL" id="KAK3207612.1"/>
    </source>
</evidence>
<reference evidence="1 2" key="1">
    <citation type="submission" date="2021-02" db="EMBL/GenBank/DDBJ databases">
        <title>Genome assembly of Pseudopithomyces chartarum.</title>
        <authorList>
            <person name="Jauregui R."/>
            <person name="Singh J."/>
            <person name="Voisey C."/>
        </authorList>
    </citation>
    <scope>NUCLEOTIDE SEQUENCE [LARGE SCALE GENOMIC DNA]</scope>
    <source>
        <strain evidence="1 2">AGR01</strain>
    </source>
</reference>
<dbReference type="GO" id="GO:0008757">
    <property type="term" value="F:S-adenosylmethionine-dependent methyltransferase activity"/>
    <property type="evidence" value="ECO:0007669"/>
    <property type="project" value="UniProtKB-ARBA"/>
</dbReference>
<dbReference type="InterPro" id="IPR019410">
    <property type="entry name" value="Methyltransf_16"/>
</dbReference>
<keyword evidence="2" id="KW-1185">Reference proteome</keyword>
<dbReference type="GO" id="GO:0005829">
    <property type="term" value="C:cytosol"/>
    <property type="evidence" value="ECO:0007669"/>
    <property type="project" value="TreeGrafter"/>
</dbReference>
<dbReference type="SUPFAM" id="SSF53335">
    <property type="entry name" value="S-adenosyl-L-methionine-dependent methyltransferases"/>
    <property type="match status" value="1"/>
</dbReference>
<dbReference type="PANTHER" id="PTHR14614:SF156">
    <property type="entry name" value="PROTEIN-LYSINE N-METHYLTRANSFERASE EFM2"/>
    <property type="match status" value="1"/>
</dbReference>
<dbReference type="EMBL" id="WVTA01000009">
    <property type="protein sequence ID" value="KAK3207612.1"/>
    <property type="molecule type" value="Genomic_DNA"/>
</dbReference>
<accession>A0AAN6LWW6</accession>
<sequence>MDLNGKKEVDFTVPLSPSTTATVKILVPAIRSQGLNLLPWASTYVLAGLLHRLDIQPPPPSDDSEVPILELGAGIGLVGLVASMLWNQRAVLTDLADIVPGLTANIEANAVLLKQHQGSASAGALDWNEPDRLVLDGGRVLEAGSSKANVIIAADTIYDEDHPKMLVGTISRWLARGPQARLVITYPLRVAYLEQIRELWELLEGVGLVAVGEGKEEAEEIGGASWDDEKLCEWSVWKWKDSEVNMEG</sequence>
<protein>
    <submittedName>
        <fullName evidence="1">Uncharacterized protein</fullName>
    </submittedName>
</protein>
<dbReference type="Pfam" id="PF10294">
    <property type="entry name" value="Methyltransf_16"/>
    <property type="match status" value="1"/>
</dbReference>
<dbReference type="AlphaFoldDB" id="A0AAN6LWW6"/>
<dbReference type="Proteomes" id="UP001280581">
    <property type="component" value="Unassembled WGS sequence"/>
</dbReference>
<proteinExistence type="predicted"/>
<evidence type="ECO:0000313" key="2">
    <source>
        <dbReference type="Proteomes" id="UP001280581"/>
    </source>
</evidence>
<organism evidence="1 2">
    <name type="scientific">Pseudopithomyces chartarum</name>
    <dbReference type="NCBI Taxonomy" id="1892770"/>
    <lineage>
        <taxon>Eukaryota</taxon>
        <taxon>Fungi</taxon>
        <taxon>Dikarya</taxon>
        <taxon>Ascomycota</taxon>
        <taxon>Pezizomycotina</taxon>
        <taxon>Dothideomycetes</taxon>
        <taxon>Pleosporomycetidae</taxon>
        <taxon>Pleosporales</taxon>
        <taxon>Massarineae</taxon>
        <taxon>Didymosphaeriaceae</taxon>
        <taxon>Pseudopithomyces</taxon>
    </lineage>
</organism>